<name>A0A098TMB6_9CYAN</name>
<dbReference type="SUPFAM" id="SSF64167">
    <property type="entry name" value="SurE-like"/>
    <property type="match status" value="1"/>
</dbReference>
<dbReference type="GO" id="GO:0046872">
    <property type="term" value="F:metal ion binding"/>
    <property type="evidence" value="ECO:0007669"/>
    <property type="project" value="UniProtKB-KW"/>
</dbReference>
<dbReference type="Pfam" id="PF01975">
    <property type="entry name" value="SurE"/>
    <property type="match status" value="1"/>
</dbReference>
<dbReference type="Gene3D" id="3.40.1210.10">
    <property type="entry name" value="Survival protein SurE-like phosphatase/nucleotidase"/>
    <property type="match status" value="1"/>
</dbReference>
<dbReference type="GO" id="GO:0008253">
    <property type="term" value="F:5'-nucleotidase activity"/>
    <property type="evidence" value="ECO:0007669"/>
    <property type="project" value="UniProtKB-EC"/>
</dbReference>
<dbReference type="InterPro" id="IPR036523">
    <property type="entry name" value="SurE-like_sf"/>
</dbReference>
<protein>
    <recommendedName>
        <fullName evidence="3">5'-nucleotidase</fullName>
        <ecNumber evidence="3">3.1.3.5</ecNumber>
    </recommendedName>
</protein>
<dbReference type="PANTHER" id="PTHR30457:SF0">
    <property type="entry name" value="PHOSPHATASE, PUTATIVE (AFU_ORTHOLOGUE AFUA_4G01070)-RELATED"/>
    <property type="match status" value="1"/>
</dbReference>
<dbReference type="InterPro" id="IPR030048">
    <property type="entry name" value="SurE"/>
</dbReference>
<organism evidence="7 8">
    <name type="scientific">Neosynechococcus sphagnicola sy1</name>
    <dbReference type="NCBI Taxonomy" id="1497020"/>
    <lineage>
        <taxon>Bacteria</taxon>
        <taxon>Bacillati</taxon>
        <taxon>Cyanobacteriota</taxon>
        <taxon>Cyanophyceae</taxon>
        <taxon>Neosynechococcales</taxon>
        <taxon>Neosynechococcaceae</taxon>
        <taxon>Neosynechococcus</taxon>
    </lineage>
</organism>
<evidence type="ECO:0000313" key="7">
    <source>
        <dbReference type="EMBL" id="KGF73460.1"/>
    </source>
</evidence>
<keyword evidence="8" id="KW-1185">Reference proteome</keyword>
<evidence type="ECO:0000256" key="3">
    <source>
        <dbReference type="ARBA" id="ARBA00012643"/>
    </source>
</evidence>
<reference evidence="7 8" key="1">
    <citation type="journal article" date="2014" name="Mol. Ecol.">
        <title>Evolution of Synechococcus.</title>
        <authorList>
            <person name="Dvorak P."/>
            <person name="Casamatta D."/>
            <person name="Hasler P."/>
            <person name="Poulickova A."/>
            <person name="Ondrej V."/>
            <person name="Sanges R."/>
        </authorList>
    </citation>
    <scope>NUCLEOTIDE SEQUENCE [LARGE SCALE GENOMIC DNA]</scope>
    <source>
        <strain evidence="7 8">CAUP A 1101</strain>
    </source>
</reference>
<accession>A0A098TMB6</accession>
<sequence length="225" mass="24574">MKLLVTNDDGVDAPGLQALLQALGEDVMVVAPDQELSGCSHQVTTRQPLQLQQRAEQVFALSGTPVDCVRVALRHLDPALNYVLSGINQGANLGTDIYISGTVAAIREAALHGLPGIAFSQYRRGKHPIDWARATRWTRRVMADLIQLPLPPGNFWNVNFPHLEPEQPDPAVIFCPPCTRPLSVNFRVEGAQLYYVGEYAQRSRTPGADVDVCFSGAIAVSEIHL</sequence>
<dbReference type="PANTHER" id="PTHR30457">
    <property type="entry name" value="5'-NUCLEOTIDASE SURE"/>
    <property type="match status" value="1"/>
</dbReference>
<dbReference type="AlphaFoldDB" id="A0A098TMB6"/>
<dbReference type="STRING" id="1497020.DO97_18210"/>
<evidence type="ECO:0000256" key="1">
    <source>
        <dbReference type="ARBA" id="ARBA00000815"/>
    </source>
</evidence>
<dbReference type="NCBIfam" id="NF001493">
    <property type="entry name" value="PRK00346.2-3"/>
    <property type="match status" value="1"/>
</dbReference>
<evidence type="ECO:0000313" key="8">
    <source>
        <dbReference type="Proteomes" id="UP000030170"/>
    </source>
</evidence>
<proteinExistence type="inferred from homology"/>
<keyword evidence="5" id="KW-0378">Hydrolase</keyword>
<feature type="domain" description="Survival protein SurE-like phosphatase/nucleotidase" evidence="6">
    <location>
        <begin position="4"/>
        <end position="167"/>
    </location>
</feature>
<comment type="similarity">
    <text evidence="2">Belongs to the SurE nucleotidase family.</text>
</comment>
<dbReference type="NCBIfam" id="TIGR00087">
    <property type="entry name" value="surE"/>
    <property type="match status" value="1"/>
</dbReference>
<comment type="catalytic activity">
    <reaction evidence="1">
        <text>a ribonucleoside 5'-phosphate + H2O = a ribonucleoside + phosphate</text>
        <dbReference type="Rhea" id="RHEA:12484"/>
        <dbReference type="ChEBI" id="CHEBI:15377"/>
        <dbReference type="ChEBI" id="CHEBI:18254"/>
        <dbReference type="ChEBI" id="CHEBI:43474"/>
        <dbReference type="ChEBI" id="CHEBI:58043"/>
        <dbReference type="EC" id="3.1.3.5"/>
    </reaction>
</comment>
<dbReference type="OrthoDB" id="9780815at2"/>
<dbReference type="EC" id="3.1.3.5" evidence="3"/>
<evidence type="ECO:0000256" key="2">
    <source>
        <dbReference type="ARBA" id="ARBA00011062"/>
    </source>
</evidence>
<comment type="caution">
    <text evidence="7">The sequence shown here is derived from an EMBL/GenBank/DDBJ whole genome shotgun (WGS) entry which is preliminary data.</text>
</comment>
<gene>
    <name evidence="7" type="ORF">DO97_18210</name>
</gene>
<dbReference type="InterPro" id="IPR002828">
    <property type="entry name" value="SurE-like_Pase/nucleotidase"/>
</dbReference>
<evidence type="ECO:0000259" key="6">
    <source>
        <dbReference type="Pfam" id="PF01975"/>
    </source>
</evidence>
<evidence type="ECO:0000256" key="5">
    <source>
        <dbReference type="ARBA" id="ARBA00022801"/>
    </source>
</evidence>
<keyword evidence="4" id="KW-0479">Metal-binding</keyword>
<dbReference type="Proteomes" id="UP000030170">
    <property type="component" value="Unassembled WGS sequence"/>
</dbReference>
<dbReference type="EMBL" id="JJML01000007">
    <property type="protein sequence ID" value="KGF73460.1"/>
    <property type="molecule type" value="Genomic_DNA"/>
</dbReference>
<evidence type="ECO:0000256" key="4">
    <source>
        <dbReference type="ARBA" id="ARBA00022723"/>
    </source>
</evidence>